<organism evidence="2 3">
    <name type="scientific">Mariprofundus aestuarium</name>
    <dbReference type="NCBI Taxonomy" id="1921086"/>
    <lineage>
        <taxon>Bacteria</taxon>
        <taxon>Pseudomonadati</taxon>
        <taxon>Pseudomonadota</taxon>
        <taxon>Candidatius Mariprofundia</taxon>
        <taxon>Mariprofundales</taxon>
        <taxon>Mariprofundaceae</taxon>
        <taxon>Mariprofundus</taxon>
    </lineage>
</organism>
<sequence>MALSEIKLLHSYLRLHHVFPEDLHIARPLIKMLQKTERITEARSLALSIARNMLANGKAGFALGFLAICKQLNHPNVDEIEALSDMARITDAGTAESESGSEKLFALIDQLSDSEALDFIAQANLIKVKPGEDIVTQGEASETFYLILYGNVDVRLILPDGDPTTLKTLNPGDFFGEFACVYKLKRSATVTASSPTMLLEFSGESISQLIESFPLAGDYLIRTVQTRMVHAATHTIPAFSALPEEDKLWTAEESVVNEYESGDLISVSDRSAPACQIILSGEAELKTADGQGLLLSTGDMFGSASPLIELPLDAEIKATEHALVCEMPEKIFHTFMNLYASFEHHVKLAGENREGASH</sequence>
<evidence type="ECO:0000313" key="2">
    <source>
        <dbReference type="EMBL" id="ATX79831.1"/>
    </source>
</evidence>
<reference evidence="2 3" key="1">
    <citation type="submission" date="2016-12" db="EMBL/GenBank/DDBJ databases">
        <title>Isolation and genomic insights into novel planktonic Zetaproteobacteria from stratified waters of the Chesapeake Bay.</title>
        <authorList>
            <person name="McAllister S.M."/>
            <person name="Kato S."/>
            <person name="Chan C.S."/>
            <person name="Chiu B.K."/>
            <person name="Field E.K."/>
        </authorList>
    </citation>
    <scope>NUCLEOTIDE SEQUENCE [LARGE SCALE GENOMIC DNA]</scope>
    <source>
        <strain evidence="2 3">CP-5</strain>
    </source>
</reference>
<dbReference type="PANTHER" id="PTHR24567">
    <property type="entry name" value="CRP FAMILY TRANSCRIPTIONAL REGULATORY PROTEIN"/>
    <property type="match status" value="1"/>
</dbReference>
<dbReference type="GO" id="GO:0005829">
    <property type="term" value="C:cytosol"/>
    <property type="evidence" value="ECO:0007669"/>
    <property type="project" value="TreeGrafter"/>
</dbReference>
<feature type="domain" description="Cyclic nucleotide-binding" evidence="1">
    <location>
        <begin position="238"/>
        <end position="336"/>
    </location>
</feature>
<dbReference type="KEGG" id="maes:Ga0123461_1417"/>
<dbReference type="CDD" id="cd00038">
    <property type="entry name" value="CAP_ED"/>
    <property type="match status" value="2"/>
</dbReference>
<dbReference type="InterPro" id="IPR018490">
    <property type="entry name" value="cNMP-bd_dom_sf"/>
</dbReference>
<dbReference type="EMBL" id="CP018799">
    <property type="protein sequence ID" value="ATX79831.1"/>
    <property type="molecule type" value="Genomic_DNA"/>
</dbReference>
<dbReference type="AlphaFoldDB" id="A0A2K8L1W8"/>
<dbReference type="SUPFAM" id="SSF51206">
    <property type="entry name" value="cAMP-binding domain-like"/>
    <property type="match status" value="2"/>
</dbReference>
<keyword evidence="3" id="KW-1185">Reference proteome</keyword>
<evidence type="ECO:0000259" key="1">
    <source>
        <dbReference type="PROSITE" id="PS50042"/>
    </source>
</evidence>
<gene>
    <name evidence="2" type="ORF">Ga0123461_1417</name>
</gene>
<proteinExistence type="predicted"/>
<dbReference type="RefSeq" id="WP_100277676.1">
    <property type="nucleotide sequence ID" value="NZ_CP018799.1"/>
</dbReference>
<dbReference type="Gene3D" id="2.60.120.10">
    <property type="entry name" value="Jelly Rolls"/>
    <property type="match status" value="2"/>
</dbReference>
<protein>
    <submittedName>
        <fullName evidence="2">Cyclic nucleotide-binding domain-containing protein</fullName>
    </submittedName>
</protein>
<evidence type="ECO:0000313" key="3">
    <source>
        <dbReference type="Proteomes" id="UP000231701"/>
    </source>
</evidence>
<dbReference type="PRINTS" id="PR00103">
    <property type="entry name" value="CAMPKINASE"/>
</dbReference>
<dbReference type="InterPro" id="IPR000595">
    <property type="entry name" value="cNMP-bd_dom"/>
</dbReference>
<dbReference type="Proteomes" id="UP000231701">
    <property type="component" value="Chromosome"/>
</dbReference>
<dbReference type="PANTHER" id="PTHR24567:SF74">
    <property type="entry name" value="HTH-TYPE TRANSCRIPTIONAL REGULATOR ARCR"/>
    <property type="match status" value="1"/>
</dbReference>
<dbReference type="InterPro" id="IPR014710">
    <property type="entry name" value="RmlC-like_jellyroll"/>
</dbReference>
<dbReference type="Pfam" id="PF00027">
    <property type="entry name" value="cNMP_binding"/>
    <property type="match status" value="2"/>
</dbReference>
<dbReference type="GO" id="GO:0003700">
    <property type="term" value="F:DNA-binding transcription factor activity"/>
    <property type="evidence" value="ECO:0007669"/>
    <property type="project" value="TreeGrafter"/>
</dbReference>
<name>A0A2K8L1W8_MARES</name>
<dbReference type="PROSITE" id="PS50042">
    <property type="entry name" value="CNMP_BINDING_3"/>
    <property type="match status" value="2"/>
</dbReference>
<dbReference type="InterPro" id="IPR050397">
    <property type="entry name" value="Env_Response_Regulators"/>
</dbReference>
<dbReference type="SMART" id="SM00100">
    <property type="entry name" value="cNMP"/>
    <property type="match status" value="2"/>
</dbReference>
<dbReference type="OrthoDB" id="3182344at2"/>
<feature type="domain" description="Cyclic nucleotide-binding" evidence="1">
    <location>
        <begin position="104"/>
        <end position="210"/>
    </location>
</feature>
<accession>A0A2K8L1W8</accession>